<dbReference type="EMBL" id="CM008970">
    <property type="protein sequence ID" value="PNW78473.1"/>
    <property type="molecule type" value="Genomic_DNA"/>
</dbReference>
<name>A0A2K3DD77_CHLRE</name>
<organism evidence="2 3">
    <name type="scientific">Chlamydomonas reinhardtii</name>
    <name type="common">Chlamydomonas smithii</name>
    <dbReference type="NCBI Taxonomy" id="3055"/>
    <lineage>
        <taxon>Eukaryota</taxon>
        <taxon>Viridiplantae</taxon>
        <taxon>Chlorophyta</taxon>
        <taxon>core chlorophytes</taxon>
        <taxon>Chlorophyceae</taxon>
        <taxon>CS clade</taxon>
        <taxon>Chlamydomonadales</taxon>
        <taxon>Chlamydomonadaceae</taxon>
        <taxon>Chlamydomonas</taxon>
    </lineage>
</organism>
<gene>
    <name evidence="2" type="ORF">CHLRE_09g396100v5</name>
</gene>
<dbReference type="InParanoid" id="A0A2K3DD77"/>
<reference evidence="2 3" key="1">
    <citation type="journal article" date="2007" name="Science">
        <title>The Chlamydomonas genome reveals the evolution of key animal and plant functions.</title>
        <authorList>
            <person name="Merchant S.S."/>
            <person name="Prochnik S.E."/>
            <person name="Vallon O."/>
            <person name="Harris E.H."/>
            <person name="Karpowicz S.J."/>
            <person name="Witman G.B."/>
            <person name="Terry A."/>
            <person name="Salamov A."/>
            <person name="Fritz-Laylin L.K."/>
            <person name="Marechal-Drouard L."/>
            <person name="Marshall W.F."/>
            <person name="Qu L.H."/>
            <person name="Nelson D.R."/>
            <person name="Sanderfoot A.A."/>
            <person name="Spalding M.H."/>
            <person name="Kapitonov V.V."/>
            <person name="Ren Q."/>
            <person name="Ferris P."/>
            <person name="Lindquist E."/>
            <person name="Shapiro H."/>
            <person name="Lucas S.M."/>
            <person name="Grimwood J."/>
            <person name="Schmutz J."/>
            <person name="Cardol P."/>
            <person name="Cerutti H."/>
            <person name="Chanfreau G."/>
            <person name="Chen C.L."/>
            <person name="Cognat V."/>
            <person name="Croft M.T."/>
            <person name="Dent R."/>
            <person name="Dutcher S."/>
            <person name="Fernandez E."/>
            <person name="Fukuzawa H."/>
            <person name="Gonzalez-Ballester D."/>
            <person name="Gonzalez-Halphen D."/>
            <person name="Hallmann A."/>
            <person name="Hanikenne M."/>
            <person name="Hippler M."/>
            <person name="Inwood W."/>
            <person name="Jabbari K."/>
            <person name="Kalanon M."/>
            <person name="Kuras R."/>
            <person name="Lefebvre P.A."/>
            <person name="Lemaire S.D."/>
            <person name="Lobanov A.V."/>
            <person name="Lohr M."/>
            <person name="Manuell A."/>
            <person name="Meier I."/>
            <person name="Mets L."/>
            <person name="Mittag M."/>
            <person name="Mittelmeier T."/>
            <person name="Moroney J.V."/>
            <person name="Moseley J."/>
            <person name="Napoli C."/>
            <person name="Nedelcu A.M."/>
            <person name="Niyogi K."/>
            <person name="Novoselov S.V."/>
            <person name="Paulsen I.T."/>
            <person name="Pazour G."/>
            <person name="Purton S."/>
            <person name="Ral J.P."/>
            <person name="Riano-Pachon D.M."/>
            <person name="Riekhof W."/>
            <person name="Rymarquis L."/>
            <person name="Schroda M."/>
            <person name="Stern D."/>
            <person name="Umen J."/>
            <person name="Willows R."/>
            <person name="Wilson N."/>
            <person name="Zimmer S.L."/>
            <person name="Allmer J."/>
            <person name="Balk J."/>
            <person name="Bisova K."/>
            <person name="Chen C.J."/>
            <person name="Elias M."/>
            <person name="Gendler K."/>
            <person name="Hauser C."/>
            <person name="Lamb M.R."/>
            <person name="Ledford H."/>
            <person name="Long J.C."/>
            <person name="Minagawa J."/>
            <person name="Page M.D."/>
            <person name="Pan J."/>
            <person name="Pootakham W."/>
            <person name="Roje S."/>
            <person name="Rose A."/>
            <person name="Stahlberg E."/>
            <person name="Terauchi A.M."/>
            <person name="Yang P."/>
            <person name="Ball S."/>
            <person name="Bowler C."/>
            <person name="Dieckmann C.L."/>
            <person name="Gladyshev V.N."/>
            <person name="Green P."/>
            <person name="Jorgensen R."/>
            <person name="Mayfield S."/>
            <person name="Mueller-Roeber B."/>
            <person name="Rajamani S."/>
            <person name="Sayre R.T."/>
            <person name="Brokstein P."/>
            <person name="Dubchak I."/>
            <person name="Goodstein D."/>
            <person name="Hornick L."/>
            <person name="Huang Y.W."/>
            <person name="Jhaveri J."/>
            <person name="Luo Y."/>
            <person name="Martinez D."/>
            <person name="Ngau W.C."/>
            <person name="Otillar B."/>
            <person name="Poliakov A."/>
            <person name="Porter A."/>
            <person name="Szajkowski L."/>
            <person name="Werner G."/>
            <person name="Zhou K."/>
            <person name="Grigoriev I.V."/>
            <person name="Rokhsar D.S."/>
            <person name="Grossman A.R."/>
        </authorList>
    </citation>
    <scope>NUCLEOTIDE SEQUENCE [LARGE SCALE GENOMIC DNA]</scope>
    <source>
        <strain evidence="3">CC-503</strain>
    </source>
</reference>
<dbReference type="ExpressionAtlas" id="A0A2K3DD77">
    <property type="expression patterns" value="baseline and differential"/>
</dbReference>
<evidence type="ECO:0000259" key="1">
    <source>
        <dbReference type="Pfam" id="PF12499"/>
    </source>
</evidence>
<dbReference type="Gramene" id="PNW78473">
    <property type="protein sequence ID" value="PNW78473"/>
    <property type="gene ID" value="CHLRE_09g396100v5"/>
</dbReference>
<protein>
    <recommendedName>
        <fullName evidence="1">Pherophorin domain-containing protein</fullName>
    </recommendedName>
</protein>
<accession>A0A2K3DD77</accession>
<dbReference type="Pfam" id="PF12499">
    <property type="entry name" value="DUF3707"/>
    <property type="match status" value="1"/>
</dbReference>
<dbReference type="RefSeq" id="XP_001694606.2">
    <property type="nucleotide sequence ID" value="XM_001694554.2"/>
</dbReference>
<evidence type="ECO:0000313" key="2">
    <source>
        <dbReference type="EMBL" id="PNW78473.1"/>
    </source>
</evidence>
<proteinExistence type="predicted"/>
<dbReference type="OrthoDB" id="528408at2759"/>
<dbReference type="PaxDb" id="3055-EDP02601"/>
<sequence>MALLCLGAVSAARAGAKGSSSLWPALSSCQQKANSTAFRINSATTTALPGNTVCFGFSAVAAPAGNCGKASTLERVNIWASHANRTMINGYSIRTATTTTAVSGVWSKKGDSWDELTFSKLGWTADYVMANSPRICLTLDHDVTLDDICVGNGPCVVALYSVGAKNSKCCPVYKV</sequence>
<dbReference type="KEGG" id="cre:CHLRE_09g396100v5"/>
<dbReference type="Proteomes" id="UP000006906">
    <property type="component" value="Chromosome 9"/>
</dbReference>
<dbReference type="InterPro" id="IPR024616">
    <property type="entry name" value="Pherophorin"/>
</dbReference>
<feature type="domain" description="Pherophorin" evidence="1">
    <location>
        <begin position="27"/>
        <end position="171"/>
    </location>
</feature>
<dbReference type="GeneID" id="5720159"/>
<keyword evidence="3" id="KW-1185">Reference proteome</keyword>
<evidence type="ECO:0000313" key="3">
    <source>
        <dbReference type="Proteomes" id="UP000006906"/>
    </source>
</evidence>
<dbReference type="AlphaFoldDB" id="A0A2K3DD77"/>